<dbReference type="EMBL" id="GEBQ01006532">
    <property type="protein sequence ID" value="JAT33445.1"/>
    <property type="molecule type" value="Transcribed_RNA"/>
</dbReference>
<dbReference type="GO" id="GO:0031514">
    <property type="term" value="C:motile cilium"/>
    <property type="evidence" value="ECO:0007669"/>
    <property type="project" value="TreeGrafter"/>
</dbReference>
<name>A0A1B6MBZ9_9HEMI</name>
<dbReference type="GO" id="GO:0003341">
    <property type="term" value="P:cilium movement"/>
    <property type="evidence" value="ECO:0007669"/>
    <property type="project" value="TreeGrafter"/>
</dbReference>
<feature type="region of interest" description="Disordered" evidence="3">
    <location>
        <begin position="1"/>
        <end position="33"/>
    </location>
</feature>
<accession>A0A1B6MBZ9</accession>
<keyword evidence="1" id="KW-0677">Repeat</keyword>
<proteinExistence type="predicted"/>
<feature type="non-terminal residue" evidence="4">
    <location>
        <position position="237"/>
    </location>
</feature>
<protein>
    <submittedName>
        <fullName evidence="4">Uncharacterized protein</fullName>
    </submittedName>
</protein>
<organism evidence="4">
    <name type="scientific">Graphocephala atropunctata</name>
    <dbReference type="NCBI Taxonomy" id="36148"/>
    <lineage>
        <taxon>Eukaryota</taxon>
        <taxon>Metazoa</taxon>
        <taxon>Ecdysozoa</taxon>
        <taxon>Arthropoda</taxon>
        <taxon>Hexapoda</taxon>
        <taxon>Insecta</taxon>
        <taxon>Pterygota</taxon>
        <taxon>Neoptera</taxon>
        <taxon>Paraneoptera</taxon>
        <taxon>Hemiptera</taxon>
        <taxon>Auchenorrhyncha</taxon>
        <taxon>Membracoidea</taxon>
        <taxon>Cicadellidae</taxon>
        <taxon>Cicadellinae</taxon>
        <taxon>Cicadellini</taxon>
        <taxon>Graphocephala</taxon>
    </lineage>
</organism>
<dbReference type="PANTHER" id="PTHR44314">
    <property type="entry name" value="CILIA- AND FLAGELLA-ASSOCIATED PROTEIN 70"/>
    <property type="match status" value="1"/>
</dbReference>
<dbReference type="AlphaFoldDB" id="A0A1B6MBZ9"/>
<evidence type="ECO:0000256" key="2">
    <source>
        <dbReference type="ARBA" id="ARBA00022803"/>
    </source>
</evidence>
<keyword evidence="2" id="KW-0802">TPR repeat</keyword>
<dbReference type="GO" id="GO:0070062">
    <property type="term" value="C:extracellular exosome"/>
    <property type="evidence" value="ECO:0007669"/>
    <property type="project" value="TreeGrafter"/>
</dbReference>
<feature type="compositionally biased region" description="Basic residues" evidence="3">
    <location>
        <begin position="1"/>
        <end position="10"/>
    </location>
</feature>
<dbReference type="PANTHER" id="PTHR44314:SF1">
    <property type="entry name" value="CILIA- AND FLAGELLA-ASSOCIATED PROTEIN 70"/>
    <property type="match status" value="1"/>
</dbReference>
<feature type="non-terminal residue" evidence="4">
    <location>
        <position position="1"/>
    </location>
</feature>
<dbReference type="GO" id="GO:0060271">
    <property type="term" value="P:cilium assembly"/>
    <property type="evidence" value="ECO:0007669"/>
    <property type="project" value="TreeGrafter"/>
</dbReference>
<sequence length="237" mass="27224">TTPKTPKKGKVSIAPEVVEEEPAPPPEPEPVFNTDGDPVFIVVQVELLKPLIEKRTIAKITARIEEIVPKRKKPSESQKLKIDMIQTYEACIQNLVYAIQEQYQLFHSKTEKTTTEKTCKNFLRHLHVTGAYTRMKEHVKEAVEGYVHDGLGFPQKLQSLELKDQEKLTDIYSSLVSNMCSLVSSKCGLDVDEYDPLVSYWNLWYFAVEAFEEGHYDKAQEYLSQRLEKSKKADPQF</sequence>
<gene>
    <name evidence="4" type="ORF">g.53993</name>
</gene>
<dbReference type="InterPro" id="IPR052628">
    <property type="entry name" value="CFAP70"/>
</dbReference>
<reference evidence="4" key="1">
    <citation type="submission" date="2015-11" db="EMBL/GenBank/DDBJ databases">
        <title>De novo transcriptome assembly of four potential Pierce s Disease insect vectors from Arizona vineyards.</title>
        <authorList>
            <person name="Tassone E.E."/>
        </authorList>
    </citation>
    <scope>NUCLEOTIDE SEQUENCE</scope>
</reference>
<evidence type="ECO:0000256" key="3">
    <source>
        <dbReference type="SAM" id="MobiDB-lite"/>
    </source>
</evidence>
<evidence type="ECO:0000256" key="1">
    <source>
        <dbReference type="ARBA" id="ARBA00022737"/>
    </source>
</evidence>
<evidence type="ECO:0000313" key="4">
    <source>
        <dbReference type="EMBL" id="JAT33445.1"/>
    </source>
</evidence>